<reference evidence="1" key="1">
    <citation type="submission" date="2020-05" db="EMBL/GenBank/DDBJ databases">
        <authorList>
            <person name="Chiriac C."/>
            <person name="Salcher M."/>
            <person name="Ghai R."/>
            <person name="Kavagutti S V."/>
        </authorList>
    </citation>
    <scope>NUCLEOTIDE SEQUENCE</scope>
</reference>
<evidence type="ECO:0000313" key="2">
    <source>
        <dbReference type="EMBL" id="CAB4997264.1"/>
    </source>
</evidence>
<name>A0A6J6YFC8_9ZZZZ</name>
<organism evidence="1">
    <name type="scientific">freshwater metagenome</name>
    <dbReference type="NCBI Taxonomy" id="449393"/>
    <lineage>
        <taxon>unclassified sequences</taxon>
        <taxon>metagenomes</taxon>
        <taxon>ecological metagenomes</taxon>
    </lineage>
</organism>
<protein>
    <submittedName>
        <fullName evidence="1">Unannotated protein</fullName>
    </submittedName>
</protein>
<dbReference type="EMBL" id="CAFAAJ010000083">
    <property type="protein sequence ID" value="CAB4808072.1"/>
    <property type="molecule type" value="Genomic_DNA"/>
</dbReference>
<sequence length="244" mass="25167">MPRDGAYRSVGEGKDSVQVHLRADQEALAADLVARYGDLVSITVGAYPYPLPSPGSITTPDLCTWSVPMGAEVVGGLRATPRASGSVRSGHDGRGTVTVTNTSGVTVSFSAGTPYAAVLLKSGTDAVVGVYDSEIAGVGSGATLRSGEHLTVDMLIGTASCNTAAGYAVAPGTYDVIVVLNDIQIGSTAALQRLRSAAGIRHDHFVTAHTAIRGALQATVECRHRLQPHRSVSRPSARGAVYRA</sequence>
<accession>A0A6J6YFC8</accession>
<evidence type="ECO:0000313" key="1">
    <source>
        <dbReference type="EMBL" id="CAB4808072.1"/>
    </source>
</evidence>
<dbReference type="EMBL" id="CAFBON010000165">
    <property type="protein sequence ID" value="CAB4997264.1"/>
    <property type="molecule type" value="Genomic_DNA"/>
</dbReference>
<proteinExistence type="predicted"/>
<dbReference type="AlphaFoldDB" id="A0A6J6YFC8"/>
<gene>
    <name evidence="1" type="ORF">UFOPK3001_01365</name>
    <name evidence="2" type="ORF">UFOPK3954_01532</name>
</gene>